<dbReference type="EMBL" id="JASCZI010244815">
    <property type="protein sequence ID" value="MED6214381.1"/>
    <property type="molecule type" value="Genomic_DNA"/>
</dbReference>
<organism evidence="1 2">
    <name type="scientific">Stylosanthes scabra</name>
    <dbReference type="NCBI Taxonomy" id="79078"/>
    <lineage>
        <taxon>Eukaryota</taxon>
        <taxon>Viridiplantae</taxon>
        <taxon>Streptophyta</taxon>
        <taxon>Embryophyta</taxon>
        <taxon>Tracheophyta</taxon>
        <taxon>Spermatophyta</taxon>
        <taxon>Magnoliopsida</taxon>
        <taxon>eudicotyledons</taxon>
        <taxon>Gunneridae</taxon>
        <taxon>Pentapetalae</taxon>
        <taxon>rosids</taxon>
        <taxon>fabids</taxon>
        <taxon>Fabales</taxon>
        <taxon>Fabaceae</taxon>
        <taxon>Papilionoideae</taxon>
        <taxon>50 kb inversion clade</taxon>
        <taxon>dalbergioids sensu lato</taxon>
        <taxon>Dalbergieae</taxon>
        <taxon>Pterocarpus clade</taxon>
        <taxon>Stylosanthes</taxon>
    </lineage>
</organism>
<protein>
    <submittedName>
        <fullName evidence="1">Uncharacterized protein</fullName>
    </submittedName>
</protein>
<gene>
    <name evidence="1" type="ORF">PIB30_102463</name>
</gene>
<dbReference type="Proteomes" id="UP001341840">
    <property type="component" value="Unassembled WGS sequence"/>
</dbReference>
<proteinExistence type="predicted"/>
<comment type="caution">
    <text evidence="1">The sequence shown here is derived from an EMBL/GenBank/DDBJ whole genome shotgun (WGS) entry which is preliminary data.</text>
</comment>
<reference evidence="1 2" key="1">
    <citation type="journal article" date="2023" name="Plants (Basel)">
        <title>Bridging the Gap: Combining Genomics and Transcriptomics Approaches to Understand Stylosanthes scabra, an Orphan Legume from the Brazilian Caatinga.</title>
        <authorList>
            <person name="Ferreira-Neto J.R.C."/>
            <person name="da Silva M.D."/>
            <person name="Binneck E."/>
            <person name="de Melo N.F."/>
            <person name="da Silva R.H."/>
            <person name="de Melo A.L.T.M."/>
            <person name="Pandolfi V."/>
            <person name="Bustamante F.O."/>
            <person name="Brasileiro-Vidal A.C."/>
            <person name="Benko-Iseppon A.M."/>
        </authorList>
    </citation>
    <scope>NUCLEOTIDE SEQUENCE [LARGE SCALE GENOMIC DNA]</scope>
    <source>
        <tissue evidence="1">Leaves</tissue>
    </source>
</reference>
<name>A0ABU6YWM0_9FABA</name>
<evidence type="ECO:0000313" key="1">
    <source>
        <dbReference type="EMBL" id="MED6214381.1"/>
    </source>
</evidence>
<accession>A0ABU6YWM0</accession>
<keyword evidence="2" id="KW-1185">Reference proteome</keyword>
<evidence type="ECO:0000313" key="2">
    <source>
        <dbReference type="Proteomes" id="UP001341840"/>
    </source>
</evidence>
<sequence length="99" mass="11106">MMKIIAKLHLSKPPLGFPNIIARLYSEMEVSFLASDPSDAPAGNAADAPQDYGWGQLQEDMANLKQVQMEFYESILAQNAEYGPKFQSIERRQSDLRAD</sequence>